<protein>
    <recommendedName>
        <fullName evidence="2">Photolyase/cryptochrome alpha/beta domain-containing protein</fullName>
    </recommendedName>
</protein>
<reference evidence="3" key="1">
    <citation type="submission" date="2018-12" db="EMBL/GenBank/DDBJ databases">
        <authorList>
            <person name="Jadhav K."/>
            <person name="Kushwaha B."/>
            <person name="Jadhav I."/>
        </authorList>
    </citation>
    <scope>NUCLEOTIDE SEQUENCE [LARGE SCALE GENOMIC DNA]</scope>
    <source>
        <strain evidence="3">SBS 10</strain>
    </source>
</reference>
<sequence length="209" mass="22743">MPATESSCSTPRCPGRTAPGSRAPSRPTPCCWPVAVPTRRIDSPPVAQARRATRRTLALCGLVARIRGRISPTVPWRCWVMTSPGRGTSAPVTARRLSPTVTEGSLPCRPLMWFRSDLRIHDNTALATAMTGPVIAIFLRSVPHWRRHGHGANKLDFWQRGVVALRESLAGLASLCCIAISTTFDAPASCWPWHASTAPGLSISINEYR</sequence>
<dbReference type="PROSITE" id="PS51645">
    <property type="entry name" value="PHR_CRY_ALPHA_BETA"/>
    <property type="match status" value="1"/>
</dbReference>
<dbReference type="AlphaFoldDB" id="A0A432JKT5"/>
<evidence type="ECO:0000259" key="2">
    <source>
        <dbReference type="PROSITE" id="PS51645"/>
    </source>
</evidence>
<dbReference type="InterPro" id="IPR006050">
    <property type="entry name" value="DNA_photolyase_N"/>
</dbReference>
<dbReference type="Gene3D" id="3.40.50.620">
    <property type="entry name" value="HUPs"/>
    <property type="match status" value="1"/>
</dbReference>
<accession>A0A432JKT5</accession>
<proteinExistence type="predicted"/>
<dbReference type="SUPFAM" id="SSF52425">
    <property type="entry name" value="Cryptochrome/photolyase, N-terminal domain"/>
    <property type="match status" value="1"/>
</dbReference>
<evidence type="ECO:0000313" key="3">
    <source>
        <dbReference type="EMBL" id="RUA23171.1"/>
    </source>
</evidence>
<dbReference type="EMBL" id="RXHI01000002">
    <property type="protein sequence ID" value="RUA23171.1"/>
    <property type="molecule type" value="Genomic_DNA"/>
</dbReference>
<feature type="domain" description="Photolyase/cryptochrome alpha/beta" evidence="2">
    <location>
        <begin position="108"/>
        <end position="209"/>
    </location>
</feature>
<feature type="compositionally biased region" description="Polar residues" evidence="1">
    <location>
        <begin position="1"/>
        <end position="10"/>
    </location>
</feature>
<dbReference type="InterPro" id="IPR014729">
    <property type="entry name" value="Rossmann-like_a/b/a_fold"/>
</dbReference>
<comment type="caution">
    <text evidence="3">The sequence shown here is derived from an EMBL/GenBank/DDBJ whole genome shotgun (WGS) entry which is preliminary data.</text>
</comment>
<dbReference type="InterPro" id="IPR036155">
    <property type="entry name" value="Crypto/Photolyase_N_sf"/>
</dbReference>
<evidence type="ECO:0000256" key="1">
    <source>
        <dbReference type="SAM" id="MobiDB-lite"/>
    </source>
</evidence>
<feature type="region of interest" description="Disordered" evidence="1">
    <location>
        <begin position="1"/>
        <end position="29"/>
    </location>
</feature>
<organism evidence="3">
    <name type="scientific">Billgrantia gudaonensis</name>
    <dbReference type="NCBI Taxonomy" id="376427"/>
    <lineage>
        <taxon>Bacteria</taxon>
        <taxon>Pseudomonadati</taxon>
        <taxon>Pseudomonadota</taxon>
        <taxon>Gammaproteobacteria</taxon>
        <taxon>Oceanospirillales</taxon>
        <taxon>Halomonadaceae</taxon>
        <taxon>Billgrantia</taxon>
    </lineage>
</organism>
<gene>
    <name evidence="3" type="ORF">DSL92_01070</name>
</gene>
<name>A0A432JKT5_9GAMM</name>
<dbReference type="Pfam" id="PF00875">
    <property type="entry name" value="DNA_photolyase"/>
    <property type="match status" value="1"/>
</dbReference>